<protein>
    <submittedName>
        <fullName evidence="1">Uncharacterized protein</fullName>
    </submittedName>
</protein>
<name>A0AB35ILV0_9FIRM</name>
<sequence length="211" mass="24422">MIVYLSGVIKIEEGKSIGVCDTSNPYDKKYQMTMLIHARNTNITLIASDSWNHFPGEPDIKKHYIQKICFNETYPFIIAQAGENSKVKGEKLIYVKDIMQDVCNLYNGKNGPRCIETLIQKSTEYMEDLSLKNEPEKILQYFISYFDFYDNKIKSTNYQIIKNIECIFCDTIKLNMSCCSFGTYSKTFNKSHLDVNDNTFSDFSLKNYVGN</sequence>
<evidence type="ECO:0000313" key="1">
    <source>
        <dbReference type="EMBL" id="MDB7085472.1"/>
    </source>
</evidence>
<accession>A0AB35ILV0</accession>
<proteinExistence type="predicted"/>
<dbReference type="Proteomes" id="UP001211987">
    <property type="component" value="Unassembled WGS sequence"/>
</dbReference>
<reference evidence="1" key="1">
    <citation type="submission" date="2023-01" db="EMBL/GenBank/DDBJ databases">
        <title>Human gut microbiome strain richness.</title>
        <authorList>
            <person name="Chen-Liaw A."/>
        </authorList>
    </citation>
    <scope>NUCLEOTIDE SEQUENCE</scope>
    <source>
        <strain evidence="1">1001217st2_G6_1001217B_191108</strain>
    </source>
</reference>
<comment type="caution">
    <text evidence="1">The sequence shown here is derived from an EMBL/GenBank/DDBJ whole genome shotgun (WGS) entry which is preliminary data.</text>
</comment>
<dbReference type="EMBL" id="JAQLKE010000041">
    <property type="protein sequence ID" value="MDB7085472.1"/>
    <property type="molecule type" value="Genomic_DNA"/>
</dbReference>
<evidence type="ECO:0000313" key="2">
    <source>
        <dbReference type="Proteomes" id="UP001211987"/>
    </source>
</evidence>
<organism evidence="1 2">
    <name type="scientific">Thomasclavelia ramosa</name>
    <dbReference type="NCBI Taxonomy" id="1547"/>
    <lineage>
        <taxon>Bacteria</taxon>
        <taxon>Bacillati</taxon>
        <taxon>Bacillota</taxon>
        <taxon>Erysipelotrichia</taxon>
        <taxon>Erysipelotrichales</taxon>
        <taxon>Coprobacillaceae</taxon>
        <taxon>Thomasclavelia</taxon>
    </lineage>
</organism>
<dbReference type="AlphaFoldDB" id="A0AB35ILV0"/>
<feature type="non-terminal residue" evidence="1">
    <location>
        <position position="211"/>
    </location>
</feature>
<gene>
    <name evidence="1" type="ORF">PM738_16815</name>
</gene>
<dbReference type="RefSeq" id="WP_272019211.1">
    <property type="nucleotide sequence ID" value="NZ_JAQLKE010000041.1"/>
</dbReference>